<evidence type="ECO:0000313" key="3">
    <source>
        <dbReference type="Proteomes" id="UP000248259"/>
    </source>
</evidence>
<dbReference type="AlphaFoldDB" id="A0A323V1L5"/>
<dbReference type="CDD" id="cd07709">
    <property type="entry name" value="flavodiiron_proteins_MBL-fold"/>
    <property type="match status" value="1"/>
</dbReference>
<dbReference type="OrthoDB" id="9768433at2"/>
<accession>A0A323V1L5</accession>
<keyword evidence="3" id="KW-1185">Reference proteome</keyword>
<evidence type="ECO:0000259" key="1">
    <source>
        <dbReference type="SMART" id="SM00849"/>
    </source>
</evidence>
<comment type="caution">
    <text evidence="2">The sequence shown here is derived from an EMBL/GenBank/DDBJ whole genome shotgun (WGS) entry which is preliminary data.</text>
</comment>
<dbReference type="InterPro" id="IPR045761">
    <property type="entry name" value="ODP_dom"/>
</dbReference>
<protein>
    <submittedName>
        <fullName evidence="2">MBL fold metallo-hydrolase</fullName>
    </submittedName>
</protein>
<dbReference type="SMART" id="SM00849">
    <property type="entry name" value="Lactamase_B"/>
    <property type="match status" value="1"/>
</dbReference>
<dbReference type="Pfam" id="PF19583">
    <property type="entry name" value="ODP"/>
    <property type="match status" value="1"/>
</dbReference>
<gene>
    <name evidence="2" type="ORF">DNK49_03620</name>
</gene>
<dbReference type="GO" id="GO:0016787">
    <property type="term" value="F:hydrolase activity"/>
    <property type="evidence" value="ECO:0007669"/>
    <property type="project" value="UniProtKB-KW"/>
</dbReference>
<dbReference type="Proteomes" id="UP000248259">
    <property type="component" value="Unassembled WGS sequence"/>
</dbReference>
<dbReference type="PANTHER" id="PTHR43041">
    <property type="entry name" value="HYDROLASE, METALLO-BETA-LACTAMASE SUPERFAMILY"/>
    <property type="match status" value="1"/>
</dbReference>
<dbReference type="PANTHER" id="PTHR43041:SF1">
    <property type="entry name" value="METALLO-BETA-LACTAMASE DOMAIN-CONTAINING PROTEIN"/>
    <property type="match status" value="1"/>
</dbReference>
<dbReference type="EMBL" id="QKOE01000001">
    <property type="protein sequence ID" value="PZA18624.1"/>
    <property type="molecule type" value="Genomic_DNA"/>
</dbReference>
<reference evidence="2 3" key="1">
    <citation type="submission" date="2018-06" db="EMBL/GenBank/DDBJ databases">
        <title>Azoarcus communis strain SWub3 genome.</title>
        <authorList>
            <person name="Zorraquino Salvo V."/>
            <person name="Toubiana D."/>
            <person name="Blumwald E."/>
        </authorList>
    </citation>
    <scope>NUCLEOTIDE SEQUENCE [LARGE SCALE GENOMIC DNA]</scope>
    <source>
        <strain evidence="2 3">SWub3</strain>
    </source>
</reference>
<evidence type="ECO:0000313" key="2">
    <source>
        <dbReference type="EMBL" id="PZA18624.1"/>
    </source>
</evidence>
<name>A0A323V1L5_9RHOO</name>
<dbReference type="InterPro" id="IPR036866">
    <property type="entry name" value="RibonucZ/Hydroxyglut_hydro"/>
</dbReference>
<sequence>MRNIELFGQAEHKFVLLNESEPGEEDGVRSNQYLIIHEGCGVLLDPGGFGVMPRVLAEMLRHAKPEQIRAIMLSHQDPDIVGGLSTWLELTPAEVFVSSIWMRFLPHYGLGDMSRFRGVPDEGMEWTVQPGFDLRIVPAHFLHSEGQINLYDPVSRILFTGDIGAAMLPPERDEPFVDDFRAHLPYIEGFHRRYMGSNKAIRCWLDTIADLDIDMLAPQHGPIYRGQAVKDFLAWLGQLECGIDLLQAGGRFRKA</sequence>
<dbReference type="InterPro" id="IPR001279">
    <property type="entry name" value="Metallo-B-lactamas"/>
</dbReference>
<dbReference type="SUPFAM" id="SSF56281">
    <property type="entry name" value="Metallo-hydrolase/oxidoreductase"/>
    <property type="match status" value="1"/>
</dbReference>
<dbReference type="RefSeq" id="WP_110522917.1">
    <property type="nucleotide sequence ID" value="NZ_QKOE01000001.1"/>
</dbReference>
<organism evidence="2 3">
    <name type="scientific">Parazoarcus communis SWub3 = DSM 12120</name>
    <dbReference type="NCBI Taxonomy" id="1121029"/>
    <lineage>
        <taxon>Bacteria</taxon>
        <taxon>Pseudomonadati</taxon>
        <taxon>Pseudomonadota</taxon>
        <taxon>Betaproteobacteria</taxon>
        <taxon>Rhodocyclales</taxon>
        <taxon>Zoogloeaceae</taxon>
        <taxon>Parazoarcus</taxon>
    </lineage>
</organism>
<feature type="domain" description="Metallo-beta-lactamase" evidence="1">
    <location>
        <begin position="29"/>
        <end position="220"/>
    </location>
</feature>
<dbReference type="Gene3D" id="3.60.15.10">
    <property type="entry name" value="Ribonuclease Z/Hydroxyacylglutathione hydrolase-like"/>
    <property type="match status" value="1"/>
</dbReference>
<proteinExistence type="predicted"/>
<keyword evidence="2" id="KW-0378">Hydrolase</keyword>